<gene>
    <name evidence="2" type="ORF">KOR34_04760</name>
</gene>
<dbReference type="AlphaFoldDB" id="A0A5C5VC96"/>
<keyword evidence="1" id="KW-1133">Transmembrane helix</keyword>
<evidence type="ECO:0000313" key="2">
    <source>
        <dbReference type="EMBL" id="TWT35583.1"/>
    </source>
</evidence>
<keyword evidence="1" id="KW-0812">Transmembrane</keyword>
<keyword evidence="1" id="KW-0472">Membrane</keyword>
<protein>
    <submittedName>
        <fullName evidence="2">Uncharacterized protein</fullName>
    </submittedName>
</protein>
<dbReference type="Proteomes" id="UP000316714">
    <property type="component" value="Unassembled WGS sequence"/>
</dbReference>
<evidence type="ECO:0000256" key="1">
    <source>
        <dbReference type="SAM" id="Phobius"/>
    </source>
</evidence>
<comment type="caution">
    <text evidence="2">The sequence shown here is derived from an EMBL/GenBank/DDBJ whole genome shotgun (WGS) entry which is preliminary data.</text>
</comment>
<reference evidence="2 3" key="1">
    <citation type="submission" date="2019-02" db="EMBL/GenBank/DDBJ databases">
        <title>Deep-cultivation of Planctomycetes and their phenomic and genomic characterization uncovers novel biology.</title>
        <authorList>
            <person name="Wiegand S."/>
            <person name="Jogler M."/>
            <person name="Boedeker C."/>
            <person name="Pinto D."/>
            <person name="Vollmers J."/>
            <person name="Rivas-Marin E."/>
            <person name="Kohn T."/>
            <person name="Peeters S.H."/>
            <person name="Heuer A."/>
            <person name="Rast P."/>
            <person name="Oberbeckmann S."/>
            <person name="Bunk B."/>
            <person name="Jeske O."/>
            <person name="Meyerdierks A."/>
            <person name="Storesund J.E."/>
            <person name="Kallscheuer N."/>
            <person name="Luecker S."/>
            <person name="Lage O.M."/>
            <person name="Pohl T."/>
            <person name="Merkel B.J."/>
            <person name="Hornburger P."/>
            <person name="Mueller R.-W."/>
            <person name="Bruemmer F."/>
            <person name="Labrenz M."/>
            <person name="Spormann A.M."/>
            <person name="Op Den Camp H."/>
            <person name="Overmann J."/>
            <person name="Amann R."/>
            <person name="Jetten M.S.M."/>
            <person name="Mascher T."/>
            <person name="Medema M.H."/>
            <person name="Devos D.P."/>
            <person name="Kaster A.-K."/>
            <person name="Ovreas L."/>
            <person name="Rohde M."/>
            <person name="Galperin M.Y."/>
            <person name="Jogler C."/>
        </authorList>
    </citation>
    <scope>NUCLEOTIDE SEQUENCE [LARGE SCALE GENOMIC DNA]</scope>
    <source>
        <strain evidence="2 3">KOR34</strain>
    </source>
</reference>
<sequence length="137" mass="14216">MPSVERKTKKRKGDDGTRIEITTVRTCQKIGPKTICTPRINEAAQIHLGAAPARRLNDGQKKAAAAIATYLASTGAGTPAAAIVALVGALIAIGYDALKNTDGSMDIYLTNVSASAGKPRVPVVVDPGVCTVFLQTL</sequence>
<organism evidence="2 3">
    <name type="scientific">Posidoniimonas corsicana</name>
    <dbReference type="NCBI Taxonomy" id="1938618"/>
    <lineage>
        <taxon>Bacteria</taxon>
        <taxon>Pseudomonadati</taxon>
        <taxon>Planctomycetota</taxon>
        <taxon>Planctomycetia</taxon>
        <taxon>Pirellulales</taxon>
        <taxon>Lacipirellulaceae</taxon>
        <taxon>Posidoniimonas</taxon>
    </lineage>
</organism>
<feature type="transmembrane region" description="Helical" evidence="1">
    <location>
        <begin position="64"/>
        <end position="95"/>
    </location>
</feature>
<name>A0A5C5VC96_9BACT</name>
<accession>A0A5C5VC96</accession>
<proteinExistence type="predicted"/>
<dbReference type="EMBL" id="SIHJ01000001">
    <property type="protein sequence ID" value="TWT35583.1"/>
    <property type="molecule type" value="Genomic_DNA"/>
</dbReference>
<evidence type="ECO:0000313" key="3">
    <source>
        <dbReference type="Proteomes" id="UP000316714"/>
    </source>
</evidence>
<dbReference type="RefSeq" id="WP_146561870.1">
    <property type="nucleotide sequence ID" value="NZ_SIHJ01000001.1"/>
</dbReference>
<keyword evidence="3" id="KW-1185">Reference proteome</keyword>